<dbReference type="Proteomes" id="UP000468687">
    <property type="component" value="Unassembled WGS sequence"/>
</dbReference>
<reference evidence="3 4" key="1">
    <citation type="journal article" date="2014" name="Int. J. Syst. Evol. Microbiol.">
        <title>Nocardioides zeae sp. nov., isolated from the stem of Zea mays.</title>
        <authorList>
            <person name="Glaeser S.P."/>
            <person name="McInroy J.A."/>
            <person name="Busse H.J."/>
            <person name="Kampfer P."/>
        </authorList>
    </citation>
    <scope>NUCLEOTIDE SEQUENCE [LARGE SCALE GENOMIC DNA]</scope>
    <source>
        <strain evidence="3 4">JCM 30728</strain>
    </source>
</reference>
<protein>
    <submittedName>
        <fullName evidence="3">SDR family oxidoreductase</fullName>
    </submittedName>
</protein>
<evidence type="ECO:0000313" key="4">
    <source>
        <dbReference type="Proteomes" id="UP000468687"/>
    </source>
</evidence>
<sequence length="247" mass="25610">MPPQRQLTVVTGASRGLGRAISLLLAERGHDLVLAARDADTLDDVVGACRESGVSVEGIVTDVGDPGAVVDLLGRAERMGPVTGLVNNAGAYVSGPIEQVELDDWQRLVAVNATSCLLACREVIGPMKARGYGRIVNVASTTGVIGIPGAVAYAMTKGAVVALTKCLAVEVARRGVTVNAVAPGMFRTDMTDVFRSSEKAEAWSLAQSPTRRWGEPHELAEAVAFLVSEGAGFVNGQVVGVDGGWTA</sequence>
<proteinExistence type="inferred from homology"/>
<dbReference type="EMBL" id="JAAGXA010000011">
    <property type="protein sequence ID" value="NEN79737.1"/>
    <property type="molecule type" value="Genomic_DNA"/>
</dbReference>
<comment type="caution">
    <text evidence="3">The sequence shown here is derived from an EMBL/GenBank/DDBJ whole genome shotgun (WGS) entry which is preliminary data.</text>
</comment>
<dbReference type="PROSITE" id="PS00061">
    <property type="entry name" value="ADH_SHORT"/>
    <property type="match status" value="1"/>
</dbReference>
<dbReference type="CDD" id="cd05233">
    <property type="entry name" value="SDR_c"/>
    <property type="match status" value="1"/>
</dbReference>
<evidence type="ECO:0000256" key="1">
    <source>
        <dbReference type="ARBA" id="ARBA00006484"/>
    </source>
</evidence>
<comment type="similarity">
    <text evidence="1">Belongs to the short-chain dehydrogenases/reductases (SDR) family.</text>
</comment>
<dbReference type="Gene3D" id="3.40.50.720">
    <property type="entry name" value="NAD(P)-binding Rossmann-like Domain"/>
    <property type="match status" value="1"/>
</dbReference>
<keyword evidence="4" id="KW-1185">Reference proteome</keyword>
<dbReference type="InterPro" id="IPR050259">
    <property type="entry name" value="SDR"/>
</dbReference>
<dbReference type="PANTHER" id="PTHR42879">
    <property type="entry name" value="3-OXOACYL-(ACYL-CARRIER-PROTEIN) REDUCTASE"/>
    <property type="match status" value="1"/>
</dbReference>
<dbReference type="SUPFAM" id="SSF51735">
    <property type="entry name" value="NAD(P)-binding Rossmann-fold domains"/>
    <property type="match status" value="1"/>
</dbReference>
<evidence type="ECO:0000313" key="3">
    <source>
        <dbReference type="EMBL" id="NEN79737.1"/>
    </source>
</evidence>
<dbReference type="InterPro" id="IPR002347">
    <property type="entry name" value="SDR_fam"/>
</dbReference>
<keyword evidence="2" id="KW-0560">Oxidoreductase</keyword>
<dbReference type="AlphaFoldDB" id="A0A6P0HND2"/>
<accession>A0A6P0HND2</accession>
<dbReference type="GO" id="GO:0016491">
    <property type="term" value="F:oxidoreductase activity"/>
    <property type="evidence" value="ECO:0007669"/>
    <property type="project" value="UniProtKB-KW"/>
</dbReference>
<dbReference type="PRINTS" id="PR00080">
    <property type="entry name" value="SDRFAMILY"/>
</dbReference>
<dbReference type="InterPro" id="IPR036291">
    <property type="entry name" value="NAD(P)-bd_dom_sf"/>
</dbReference>
<name>A0A6P0HND2_9ACTN</name>
<organism evidence="3 4">
    <name type="scientific">Nocardioides zeae</name>
    <dbReference type="NCBI Taxonomy" id="1457234"/>
    <lineage>
        <taxon>Bacteria</taxon>
        <taxon>Bacillati</taxon>
        <taxon>Actinomycetota</taxon>
        <taxon>Actinomycetes</taxon>
        <taxon>Propionibacteriales</taxon>
        <taxon>Nocardioidaceae</taxon>
        <taxon>Nocardioides</taxon>
    </lineage>
</organism>
<dbReference type="FunFam" id="3.40.50.720:FF:000084">
    <property type="entry name" value="Short-chain dehydrogenase reductase"/>
    <property type="match status" value="1"/>
</dbReference>
<dbReference type="InterPro" id="IPR020904">
    <property type="entry name" value="Sc_DH/Rdtase_CS"/>
</dbReference>
<dbReference type="GO" id="GO:0032787">
    <property type="term" value="P:monocarboxylic acid metabolic process"/>
    <property type="evidence" value="ECO:0007669"/>
    <property type="project" value="UniProtKB-ARBA"/>
</dbReference>
<dbReference type="PRINTS" id="PR00081">
    <property type="entry name" value="GDHRDH"/>
</dbReference>
<dbReference type="PANTHER" id="PTHR42879:SF2">
    <property type="entry name" value="3-OXOACYL-[ACYL-CARRIER-PROTEIN] REDUCTASE FABG"/>
    <property type="match status" value="1"/>
</dbReference>
<dbReference type="RefSeq" id="WP_163773277.1">
    <property type="nucleotide sequence ID" value="NZ_JAAGXA010000011.1"/>
</dbReference>
<evidence type="ECO:0000256" key="2">
    <source>
        <dbReference type="ARBA" id="ARBA00023002"/>
    </source>
</evidence>
<dbReference type="Pfam" id="PF13561">
    <property type="entry name" value="adh_short_C2"/>
    <property type="match status" value="1"/>
</dbReference>
<gene>
    <name evidence="3" type="ORF">G3T38_15800</name>
</gene>